<dbReference type="Proteomes" id="UP000092600">
    <property type="component" value="Unassembled WGS sequence"/>
</dbReference>
<dbReference type="InterPro" id="IPR036875">
    <property type="entry name" value="Znf_CCHC_sf"/>
</dbReference>
<sequence>MAACNDDSFRRARRFDSLTMMTQNFISKASKSDGAYEAACKKIQEGILEFTLINQASGSTNEGSIKNSMQNIHEITISRSSELNLLVTDCAIRDSPQSQCKGKRRPLRFKPPVEKKVKKSRTCMQCGKKGHNRRTCHEFEKLPAQIDSKTQRIVKDPSLR</sequence>
<keyword evidence="1" id="KW-0479">Metal-binding</keyword>
<keyword evidence="1" id="KW-0863">Zinc-finger</keyword>
<evidence type="ECO:0000313" key="3">
    <source>
        <dbReference type="EMBL" id="OAY82267.1"/>
    </source>
</evidence>
<name>A0A199VYE9_ANACO</name>
<dbReference type="EMBL" id="LSRQ01000526">
    <property type="protein sequence ID" value="OAY82267.1"/>
    <property type="molecule type" value="Genomic_DNA"/>
</dbReference>
<reference evidence="3 4" key="1">
    <citation type="journal article" date="2016" name="DNA Res.">
        <title>The draft genome of MD-2 pineapple using hybrid error correction of long reads.</title>
        <authorList>
            <person name="Redwan R.M."/>
            <person name="Saidin A."/>
            <person name="Kumar S.V."/>
        </authorList>
    </citation>
    <scope>NUCLEOTIDE SEQUENCE [LARGE SCALE GENOMIC DNA]</scope>
    <source>
        <strain evidence="4">cv. MD2</strain>
        <tissue evidence="3">Leaf</tissue>
    </source>
</reference>
<evidence type="ECO:0000259" key="2">
    <source>
        <dbReference type="PROSITE" id="PS50158"/>
    </source>
</evidence>
<gene>
    <name evidence="3" type="ORF">ACMD2_22797</name>
</gene>
<dbReference type="PROSITE" id="PS50158">
    <property type="entry name" value="ZF_CCHC"/>
    <property type="match status" value="1"/>
</dbReference>
<feature type="domain" description="CCHC-type" evidence="2">
    <location>
        <begin position="123"/>
        <end position="136"/>
    </location>
</feature>
<comment type="caution">
    <text evidence="3">The sequence shown here is derived from an EMBL/GenBank/DDBJ whole genome shotgun (WGS) entry which is preliminary data.</text>
</comment>
<protein>
    <recommendedName>
        <fullName evidence="2">CCHC-type domain-containing protein</fullName>
    </recommendedName>
</protein>
<dbReference type="InterPro" id="IPR001878">
    <property type="entry name" value="Znf_CCHC"/>
</dbReference>
<accession>A0A199VYE9</accession>
<keyword evidence="1" id="KW-0862">Zinc</keyword>
<organism evidence="3 4">
    <name type="scientific">Ananas comosus</name>
    <name type="common">Pineapple</name>
    <name type="synonym">Ananas ananas</name>
    <dbReference type="NCBI Taxonomy" id="4615"/>
    <lineage>
        <taxon>Eukaryota</taxon>
        <taxon>Viridiplantae</taxon>
        <taxon>Streptophyta</taxon>
        <taxon>Embryophyta</taxon>
        <taxon>Tracheophyta</taxon>
        <taxon>Spermatophyta</taxon>
        <taxon>Magnoliopsida</taxon>
        <taxon>Liliopsida</taxon>
        <taxon>Poales</taxon>
        <taxon>Bromeliaceae</taxon>
        <taxon>Bromelioideae</taxon>
        <taxon>Ananas</taxon>
    </lineage>
</organism>
<dbReference type="GO" id="GO:0003676">
    <property type="term" value="F:nucleic acid binding"/>
    <property type="evidence" value="ECO:0007669"/>
    <property type="project" value="InterPro"/>
</dbReference>
<dbReference type="AlphaFoldDB" id="A0A199VYE9"/>
<evidence type="ECO:0000313" key="4">
    <source>
        <dbReference type="Proteomes" id="UP000092600"/>
    </source>
</evidence>
<dbReference type="SUPFAM" id="SSF57756">
    <property type="entry name" value="Retrovirus zinc finger-like domains"/>
    <property type="match status" value="1"/>
</dbReference>
<evidence type="ECO:0000256" key="1">
    <source>
        <dbReference type="PROSITE-ProRule" id="PRU00047"/>
    </source>
</evidence>
<proteinExistence type="predicted"/>
<dbReference type="GO" id="GO:0008270">
    <property type="term" value="F:zinc ion binding"/>
    <property type="evidence" value="ECO:0007669"/>
    <property type="project" value="UniProtKB-KW"/>
</dbReference>